<dbReference type="InterPro" id="IPR053842">
    <property type="entry name" value="NikA-like"/>
</dbReference>
<organism evidence="1 2">
    <name type="scientific">Hallella mizrahii</name>
    <dbReference type="NCBI Taxonomy" id="2606637"/>
    <lineage>
        <taxon>Bacteria</taxon>
        <taxon>Pseudomonadati</taxon>
        <taxon>Bacteroidota</taxon>
        <taxon>Bacteroidia</taxon>
        <taxon>Bacteroidales</taxon>
        <taxon>Prevotellaceae</taxon>
        <taxon>Hallella</taxon>
    </lineage>
</organism>
<dbReference type="AlphaFoldDB" id="A0A7K0KIG1"/>
<evidence type="ECO:0000313" key="2">
    <source>
        <dbReference type="Proteomes" id="UP000438914"/>
    </source>
</evidence>
<comment type="caution">
    <text evidence="1">The sequence shown here is derived from an EMBL/GenBank/DDBJ whole genome shotgun (WGS) entry which is preliminary data.</text>
</comment>
<dbReference type="EMBL" id="VUNG01000046">
    <property type="protein sequence ID" value="MST85669.1"/>
    <property type="molecule type" value="Genomic_DNA"/>
</dbReference>
<dbReference type="RefSeq" id="WP_154535257.1">
    <property type="nucleotide sequence ID" value="NZ_VUNG01000046.1"/>
</dbReference>
<name>A0A7K0KIG1_9BACT</name>
<sequence>MTTERNNKGGRPKLADYQKRTKMVRVMFCENDFIYLQSKAAKAGLSVGEYCHQAAMDNTVREMVSPELAKGIRDLSGIANNVNQMAHQMHVIGLDAVKEECIGIIAAISEIINRIKPLHHDR</sequence>
<reference evidence="1 2" key="1">
    <citation type="submission" date="2019-08" db="EMBL/GenBank/DDBJ databases">
        <title>In-depth cultivation of the pig gut microbiome towards novel bacterial diversity and tailored functional studies.</title>
        <authorList>
            <person name="Wylensek D."/>
            <person name="Hitch T.C.A."/>
            <person name="Clavel T."/>
        </authorList>
    </citation>
    <scope>NUCLEOTIDE SEQUENCE [LARGE SCALE GENOMIC DNA]</scope>
    <source>
        <strain evidence="1 2">LKV-178-WT-2A</strain>
    </source>
</reference>
<protein>
    <submittedName>
        <fullName evidence="1">MobC family plasmid mobilization relaxosome protein</fullName>
    </submittedName>
</protein>
<keyword evidence="2" id="KW-1185">Reference proteome</keyword>
<dbReference type="Pfam" id="PF21983">
    <property type="entry name" value="NikA-like"/>
    <property type="match status" value="1"/>
</dbReference>
<proteinExistence type="predicted"/>
<dbReference type="Proteomes" id="UP000438914">
    <property type="component" value="Unassembled WGS sequence"/>
</dbReference>
<evidence type="ECO:0000313" key="1">
    <source>
        <dbReference type="EMBL" id="MST85669.1"/>
    </source>
</evidence>
<accession>A0A7K0KIG1</accession>
<gene>
    <name evidence="1" type="ORF">FYJ73_13525</name>
</gene>